<keyword evidence="2" id="KW-1185">Reference proteome</keyword>
<evidence type="ECO:0000313" key="2">
    <source>
        <dbReference type="Proteomes" id="UP000198598"/>
    </source>
</evidence>
<dbReference type="RefSeq" id="WP_093832956.1">
    <property type="nucleotide sequence ID" value="NZ_FOLQ01000020.1"/>
</dbReference>
<gene>
    <name evidence="1" type="ORF">SAMN05216167_12068</name>
</gene>
<protein>
    <submittedName>
        <fullName evidence="1">Uncharacterized protein</fullName>
    </submittedName>
</protein>
<accession>A0A1I2DU56</accession>
<name>A0A1I2DU56_9BACT</name>
<dbReference type="STRING" id="662367.SAMN05216167_12068"/>
<dbReference type="Proteomes" id="UP000198598">
    <property type="component" value="Unassembled WGS sequence"/>
</dbReference>
<organism evidence="1 2">
    <name type="scientific">Spirosoma endophyticum</name>
    <dbReference type="NCBI Taxonomy" id="662367"/>
    <lineage>
        <taxon>Bacteria</taxon>
        <taxon>Pseudomonadati</taxon>
        <taxon>Bacteroidota</taxon>
        <taxon>Cytophagia</taxon>
        <taxon>Cytophagales</taxon>
        <taxon>Cytophagaceae</taxon>
        <taxon>Spirosoma</taxon>
    </lineage>
</organism>
<dbReference type="EMBL" id="FOLQ01000020">
    <property type="protein sequence ID" value="SFE83997.1"/>
    <property type="molecule type" value="Genomic_DNA"/>
</dbReference>
<sequence length="127" mass="14263">MVKESLVNALKALFVSLREQKGAIVDRAALVPAYDGAVAGLYILTVSMPDNNTCSNKIECLILGVHEYMEVEDRKSIAGVRVFNTADEFDYYIRTGYGYEHCEPCMQYMQTPRAELRPEIISVAEYA</sequence>
<evidence type="ECO:0000313" key="1">
    <source>
        <dbReference type="EMBL" id="SFE83997.1"/>
    </source>
</evidence>
<reference evidence="1 2" key="1">
    <citation type="submission" date="2016-10" db="EMBL/GenBank/DDBJ databases">
        <authorList>
            <person name="de Groot N.N."/>
        </authorList>
    </citation>
    <scope>NUCLEOTIDE SEQUENCE [LARGE SCALE GENOMIC DNA]</scope>
    <source>
        <strain evidence="1 2">DSM 26130</strain>
    </source>
</reference>
<dbReference type="AlphaFoldDB" id="A0A1I2DU56"/>
<proteinExistence type="predicted"/>